<gene>
    <name evidence="1" type="ORF">LCGC14_3154870</name>
</gene>
<accession>A0A0F8VT39</accession>
<dbReference type="EMBL" id="LAZR01069563">
    <property type="protein sequence ID" value="KKK47472.1"/>
    <property type="molecule type" value="Genomic_DNA"/>
</dbReference>
<protein>
    <submittedName>
        <fullName evidence="1">Uncharacterized protein</fullName>
    </submittedName>
</protein>
<dbReference type="AlphaFoldDB" id="A0A0F8VT39"/>
<reference evidence="1" key="1">
    <citation type="journal article" date="2015" name="Nature">
        <title>Complex archaea that bridge the gap between prokaryotes and eukaryotes.</title>
        <authorList>
            <person name="Spang A."/>
            <person name="Saw J.H."/>
            <person name="Jorgensen S.L."/>
            <person name="Zaremba-Niedzwiedzka K."/>
            <person name="Martijn J."/>
            <person name="Lind A.E."/>
            <person name="van Eijk R."/>
            <person name="Schleper C."/>
            <person name="Guy L."/>
            <person name="Ettema T.J."/>
        </authorList>
    </citation>
    <scope>NUCLEOTIDE SEQUENCE</scope>
</reference>
<comment type="caution">
    <text evidence="1">The sequence shown here is derived from an EMBL/GenBank/DDBJ whole genome shotgun (WGS) entry which is preliminary data.</text>
</comment>
<proteinExistence type="predicted"/>
<feature type="non-terminal residue" evidence="1">
    <location>
        <position position="1"/>
    </location>
</feature>
<name>A0A0F8VT39_9ZZZZ</name>
<evidence type="ECO:0000313" key="1">
    <source>
        <dbReference type="EMBL" id="KKK47472.1"/>
    </source>
</evidence>
<sequence length="90" mass="10989">LWMDWPEDHWGLTDTEYEILPREERAQLEAREQVQRWVALEFYQEWLVAYCPATYDLKWWDGGWSKMTLKKREKLAKVLAEKIRLDGESK</sequence>
<organism evidence="1">
    <name type="scientific">marine sediment metagenome</name>
    <dbReference type="NCBI Taxonomy" id="412755"/>
    <lineage>
        <taxon>unclassified sequences</taxon>
        <taxon>metagenomes</taxon>
        <taxon>ecological metagenomes</taxon>
    </lineage>
</organism>